<keyword evidence="2" id="KW-0472">Membrane</keyword>
<reference evidence="4" key="1">
    <citation type="submission" date="2016-06" db="EMBL/GenBank/DDBJ databases">
        <authorList>
            <person name="Varghese N."/>
            <person name="Submissions Spin"/>
        </authorList>
    </citation>
    <scope>NUCLEOTIDE SEQUENCE [LARGE SCALE GENOMIC DNA]</scope>
    <source>
        <strain evidence="4">DSM 43817</strain>
    </source>
</reference>
<dbReference type="AlphaFoldDB" id="A0A1C6TJW4"/>
<keyword evidence="2" id="KW-1133">Transmembrane helix</keyword>
<keyword evidence="2" id="KW-0812">Transmembrane</keyword>
<feature type="transmembrane region" description="Helical" evidence="2">
    <location>
        <begin position="68"/>
        <end position="87"/>
    </location>
</feature>
<dbReference type="InterPro" id="IPR046192">
    <property type="entry name" value="DUF6220"/>
</dbReference>
<sequence>MRKAFTGLAALLMFVVVVQFFLAASGAINSAPTDEAFGPHRGLGFVTILLALVLTVVAAVVRMPGRLIGLSGLVVGLGILQPVIAIIAKALGESGAGQLVFGLHGVNGLAIMGVVLMIIRRSQALTAAPTTPAGTAAASPAAGSAAGPARSAS</sequence>
<keyword evidence="4" id="KW-1185">Reference proteome</keyword>
<evidence type="ECO:0000313" key="3">
    <source>
        <dbReference type="EMBL" id="SCL41835.1"/>
    </source>
</evidence>
<organism evidence="3 4">
    <name type="scientific">Micromonospora pallida</name>
    <dbReference type="NCBI Taxonomy" id="145854"/>
    <lineage>
        <taxon>Bacteria</taxon>
        <taxon>Bacillati</taxon>
        <taxon>Actinomycetota</taxon>
        <taxon>Actinomycetes</taxon>
        <taxon>Micromonosporales</taxon>
        <taxon>Micromonosporaceae</taxon>
        <taxon>Micromonospora</taxon>
    </lineage>
</organism>
<dbReference type="OrthoDB" id="3535263at2"/>
<dbReference type="EMBL" id="FMHW01000002">
    <property type="protein sequence ID" value="SCL41835.1"/>
    <property type="molecule type" value="Genomic_DNA"/>
</dbReference>
<gene>
    <name evidence="3" type="ORF">GA0074692_6521</name>
</gene>
<dbReference type="STRING" id="145854.GA0074692_6521"/>
<feature type="transmembrane region" description="Helical" evidence="2">
    <location>
        <begin position="42"/>
        <end position="61"/>
    </location>
</feature>
<feature type="transmembrane region" description="Helical" evidence="2">
    <location>
        <begin position="99"/>
        <end position="119"/>
    </location>
</feature>
<protein>
    <submittedName>
        <fullName evidence="3">Uncharacterized protein</fullName>
    </submittedName>
</protein>
<dbReference type="Proteomes" id="UP000198959">
    <property type="component" value="Unassembled WGS sequence"/>
</dbReference>
<evidence type="ECO:0000313" key="4">
    <source>
        <dbReference type="Proteomes" id="UP000198959"/>
    </source>
</evidence>
<evidence type="ECO:0000256" key="1">
    <source>
        <dbReference type="SAM" id="MobiDB-lite"/>
    </source>
</evidence>
<evidence type="ECO:0000256" key="2">
    <source>
        <dbReference type="SAM" id="Phobius"/>
    </source>
</evidence>
<accession>A0A1C6TJW4</accession>
<proteinExistence type="predicted"/>
<dbReference type="Pfam" id="PF19728">
    <property type="entry name" value="DUF6220"/>
    <property type="match status" value="1"/>
</dbReference>
<dbReference type="RefSeq" id="WP_091651714.1">
    <property type="nucleotide sequence ID" value="NZ_FMHW01000002.1"/>
</dbReference>
<name>A0A1C6TJW4_9ACTN</name>
<feature type="region of interest" description="Disordered" evidence="1">
    <location>
        <begin position="131"/>
        <end position="153"/>
    </location>
</feature>